<reference evidence="10" key="1">
    <citation type="submission" date="2021-01" db="EMBL/GenBank/DDBJ databases">
        <title>A chromosome-scale assembly of European eel, Anguilla anguilla.</title>
        <authorList>
            <person name="Henkel C."/>
            <person name="Jong-Raadsen S.A."/>
            <person name="Dufour S."/>
            <person name="Weltzien F.-A."/>
            <person name="Palstra A.P."/>
            <person name="Pelster B."/>
            <person name="Spaink H.P."/>
            <person name="Van Den Thillart G.E."/>
            <person name="Jansen H."/>
            <person name="Zahm M."/>
            <person name="Klopp C."/>
            <person name="Cedric C."/>
            <person name="Louis A."/>
            <person name="Berthelot C."/>
            <person name="Parey E."/>
            <person name="Roest Crollius H."/>
            <person name="Montfort J."/>
            <person name="Robinson-Rechavi M."/>
            <person name="Bucao C."/>
            <person name="Bouchez O."/>
            <person name="Gislard M."/>
            <person name="Lluch J."/>
            <person name="Milhes M."/>
            <person name="Lampietro C."/>
            <person name="Lopez Roques C."/>
            <person name="Donnadieu C."/>
            <person name="Braasch I."/>
            <person name="Desvignes T."/>
            <person name="Postlethwait J."/>
            <person name="Bobe J."/>
            <person name="Guiguen Y."/>
            <person name="Dirks R."/>
        </authorList>
    </citation>
    <scope>NUCLEOTIDE SEQUENCE</scope>
    <source>
        <strain evidence="10">Tag_6206</strain>
        <tissue evidence="10">Liver</tissue>
    </source>
</reference>
<comment type="similarity">
    <text evidence="6">Belongs to the mitochondrion-specific ribosomal protein mL48 family.</text>
</comment>
<feature type="domain" description="Small ribosomal subunit protein uS10" evidence="9">
    <location>
        <begin position="90"/>
        <end position="185"/>
    </location>
</feature>
<dbReference type="Gene3D" id="3.30.70.600">
    <property type="entry name" value="Ribosomal protein S10 domain"/>
    <property type="match status" value="1"/>
</dbReference>
<evidence type="ECO:0000256" key="6">
    <source>
        <dbReference type="ARBA" id="ARBA00061445"/>
    </source>
</evidence>
<evidence type="ECO:0000256" key="4">
    <source>
        <dbReference type="ARBA" id="ARBA00023128"/>
    </source>
</evidence>
<dbReference type="SMART" id="SM01403">
    <property type="entry name" value="Ribosomal_S10"/>
    <property type="match status" value="1"/>
</dbReference>
<keyword evidence="4" id="KW-0496">Mitochondrion</keyword>
<dbReference type="OrthoDB" id="5984298at2759"/>
<dbReference type="GO" id="GO:0005761">
    <property type="term" value="C:mitochondrial ribosome"/>
    <property type="evidence" value="ECO:0007669"/>
    <property type="project" value="InterPro"/>
</dbReference>
<evidence type="ECO:0000256" key="7">
    <source>
        <dbReference type="ARBA" id="ARBA00071667"/>
    </source>
</evidence>
<dbReference type="PANTHER" id="PTHR13473:SF0">
    <property type="entry name" value="LARGE RIBOSOMAL SUBUNIT PROTEIN ML48"/>
    <property type="match status" value="1"/>
</dbReference>
<evidence type="ECO:0000256" key="5">
    <source>
        <dbReference type="ARBA" id="ARBA00023274"/>
    </source>
</evidence>
<evidence type="ECO:0000259" key="9">
    <source>
        <dbReference type="SMART" id="SM01403"/>
    </source>
</evidence>
<dbReference type="PANTHER" id="PTHR13473">
    <property type="entry name" value="MITOCHONDRIAL RIBOSOMAL PROTEIN L48"/>
    <property type="match status" value="1"/>
</dbReference>
<sequence>MNLPAKFQFAFAQRTLVLDLAASIFRPSVLNQAPILGTLSPNARQYRSMPTHGIGRYKYLLPKEAAKKKKEKIQMRPIKVATELEYGDLNIEVFGHDMTLVEHYLQYIHNLCNRLKIKVVESYALPTKSTEILSLQEKGGKMSVDAVLKTHQRVIQLTALNATVCPVFIEVLLQNQPEGVDLSIKEHTEADFTSRFKTRPDLEELMAKL</sequence>
<evidence type="ECO:0000256" key="2">
    <source>
        <dbReference type="ARBA" id="ARBA00022946"/>
    </source>
</evidence>
<dbReference type="EMBL" id="JAFIRN010000008">
    <property type="protein sequence ID" value="KAG5843742.1"/>
    <property type="molecule type" value="Genomic_DNA"/>
</dbReference>
<dbReference type="GO" id="GO:0005743">
    <property type="term" value="C:mitochondrial inner membrane"/>
    <property type="evidence" value="ECO:0007669"/>
    <property type="project" value="UniProtKB-ARBA"/>
</dbReference>
<dbReference type="OMA" id="MKQHTEA"/>
<dbReference type="InterPro" id="IPR036838">
    <property type="entry name" value="Ribosomal_uS10_dom_sf"/>
</dbReference>
<dbReference type="SUPFAM" id="SSF54999">
    <property type="entry name" value="Ribosomal protein S10"/>
    <property type="match status" value="1"/>
</dbReference>
<evidence type="ECO:0000313" key="11">
    <source>
        <dbReference type="Proteomes" id="UP001044222"/>
    </source>
</evidence>
<protein>
    <recommendedName>
        <fullName evidence="7">Large ribosomal subunit protein mL48</fullName>
    </recommendedName>
    <alternativeName>
        <fullName evidence="8">39S ribosomal protein L48, mitochondrial</fullName>
    </alternativeName>
</protein>
<evidence type="ECO:0000313" key="10">
    <source>
        <dbReference type="EMBL" id="KAG5843742.1"/>
    </source>
</evidence>
<evidence type="ECO:0000256" key="8">
    <source>
        <dbReference type="ARBA" id="ARBA00084068"/>
    </source>
</evidence>
<dbReference type="GO" id="GO:1990904">
    <property type="term" value="C:ribonucleoprotein complex"/>
    <property type="evidence" value="ECO:0007669"/>
    <property type="project" value="UniProtKB-KW"/>
</dbReference>
<dbReference type="Pfam" id="PF00338">
    <property type="entry name" value="Ribosomal_S10"/>
    <property type="match status" value="1"/>
</dbReference>
<dbReference type="InterPro" id="IPR027487">
    <property type="entry name" value="Ribosomal_mL48"/>
</dbReference>
<dbReference type="FunFam" id="3.30.70.600:FF:000006">
    <property type="entry name" value="39S ribosomal protein L48, mitochondrial"/>
    <property type="match status" value="1"/>
</dbReference>
<proteinExistence type="inferred from homology"/>
<dbReference type="Proteomes" id="UP001044222">
    <property type="component" value="Chromosome 8"/>
</dbReference>
<gene>
    <name evidence="10" type="ORF">ANANG_G00154140</name>
</gene>
<keyword evidence="5" id="KW-0687">Ribonucleoprotein</keyword>
<comment type="subcellular location">
    <subcellularLocation>
        <location evidence="1">Mitochondrion</location>
    </subcellularLocation>
</comment>
<accession>A0A9D3M911</accession>
<dbReference type="AlphaFoldDB" id="A0A9D3M911"/>
<keyword evidence="11" id="KW-1185">Reference proteome</keyword>
<keyword evidence="2" id="KW-0809">Transit peptide</keyword>
<keyword evidence="3" id="KW-0689">Ribosomal protein</keyword>
<evidence type="ECO:0000256" key="3">
    <source>
        <dbReference type="ARBA" id="ARBA00022980"/>
    </source>
</evidence>
<dbReference type="InterPro" id="IPR027486">
    <property type="entry name" value="Ribosomal_uS10_dom"/>
</dbReference>
<name>A0A9D3M911_ANGAN</name>
<evidence type="ECO:0000256" key="1">
    <source>
        <dbReference type="ARBA" id="ARBA00004173"/>
    </source>
</evidence>
<comment type="caution">
    <text evidence="10">The sequence shown here is derived from an EMBL/GenBank/DDBJ whole genome shotgun (WGS) entry which is preliminary data.</text>
</comment>
<organism evidence="10 11">
    <name type="scientific">Anguilla anguilla</name>
    <name type="common">European freshwater eel</name>
    <name type="synonym">Muraena anguilla</name>
    <dbReference type="NCBI Taxonomy" id="7936"/>
    <lineage>
        <taxon>Eukaryota</taxon>
        <taxon>Metazoa</taxon>
        <taxon>Chordata</taxon>
        <taxon>Craniata</taxon>
        <taxon>Vertebrata</taxon>
        <taxon>Euteleostomi</taxon>
        <taxon>Actinopterygii</taxon>
        <taxon>Neopterygii</taxon>
        <taxon>Teleostei</taxon>
        <taxon>Anguilliformes</taxon>
        <taxon>Anguillidae</taxon>
        <taxon>Anguilla</taxon>
    </lineage>
</organism>